<feature type="region of interest" description="Disordered" evidence="1">
    <location>
        <begin position="194"/>
        <end position="269"/>
    </location>
</feature>
<feature type="compositionally biased region" description="Basic and acidic residues" evidence="1">
    <location>
        <begin position="226"/>
        <end position="235"/>
    </location>
</feature>
<evidence type="ECO:0000256" key="1">
    <source>
        <dbReference type="SAM" id="MobiDB-lite"/>
    </source>
</evidence>
<dbReference type="Proteomes" id="UP000183253">
    <property type="component" value="Unassembled WGS sequence"/>
</dbReference>
<reference evidence="2 3" key="1">
    <citation type="submission" date="2016-10" db="EMBL/GenBank/DDBJ databases">
        <authorList>
            <person name="de Groot N.N."/>
        </authorList>
    </citation>
    <scope>NUCLEOTIDE SEQUENCE [LARGE SCALE GENOMIC DNA]</scope>
    <source>
        <strain evidence="2 3">DSM 25383</strain>
    </source>
</reference>
<proteinExistence type="predicted"/>
<protein>
    <submittedName>
        <fullName evidence="2">OmpA family protein</fullName>
    </submittedName>
</protein>
<name>A0A1H4DGK6_9BACT</name>
<dbReference type="SUPFAM" id="SSF103088">
    <property type="entry name" value="OmpA-like"/>
    <property type="match status" value="1"/>
</dbReference>
<dbReference type="Gene3D" id="3.30.1330.60">
    <property type="entry name" value="OmpA-like domain"/>
    <property type="match status" value="1"/>
</dbReference>
<dbReference type="Pfam" id="PF12099">
    <property type="entry name" value="DUF3575"/>
    <property type="match status" value="1"/>
</dbReference>
<dbReference type="EMBL" id="FNRI01000005">
    <property type="protein sequence ID" value="SEA71560.1"/>
    <property type="molecule type" value="Genomic_DNA"/>
</dbReference>
<evidence type="ECO:0000313" key="3">
    <source>
        <dbReference type="Proteomes" id="UP000183253"/>
    </source>
</evidence>
<keyword evidence="3" id="KW-1185">Reference proteome</keyword>
<accession>A0A1H4DGK6</accession>
<organism evidence="2 3">
    <name type="scientific">Alistipes timonensis JC136</name>
    <dbReference type="NCBI Taxonomy" id="1033731"/>
    <lineage>
        <taxon>Bacteria</taxon>
        <taxon>Pseudomonadati</taxon>
        <taxon>Bacteroidota</taxon>
        <taxon>Bacteroidia</taxon>
        <taxon>Bacteroidales</taxon>
        <taxon>Rikenellaceae</taxon>
        <taxon>Alistipes</taxon>
    </lineage>
</organism>
<gene>
    <name evidence="2" type="ORF">SAMN05444145_105270</name>
</gene>
<dbReference type="STRING" id="1033731.SAMN05444145_105270"/>
<dbReference type="AlphaFoldDB" id="A0A1H4DGK6"/>
<sequence length="465" mass="51268">MWVVYSLIGILAIAVQTVSAQEMRRDTLCMSVYFAPGFSSVTSDSELYRLDSLADRLQSLCAAADGRVSGILVKGWTSPEGADRLNERLSESRARGVVRYLADRAALPDSLLEAGGGGVDWQHLAEEASACPDLPDRGEVLRILENTPVWVVRNGRVVDGRKRRLGMLHGGIPYNHLYKEAFPALRRADIRAVVSGGPQFPPPSHERSSETYSDNVRQPAAAPADSCRRSERSAAAEDAVTEDVDADASASLPAEDAPEGNSVLASESGNAPESAFVAESAAEPAVRAMREPWVALKTNLLYDALLVPNVGIEFRFADRWSVGADYMHAWWSNDRKHRYWRCYGGEVTLRRYFGATPFTGHHVGIYGTMLTYDFEFSGKGWQSDGFSYGGGLEYGYSLPVARRLNLDFSIGVGYFGGRYKEYVPMDGCYVWQSTRRRHWFGPTRAQISLVWILGGERRSGKGGAR</sequence>
<dbReference type="InterPro" id="IPR021958">
    <property type="entry name" value="DUF3575"/>
</dbReference>
<dbReference type="InterPro" id="IPR036737">
    <property type="entry name" value="OmpA-like_sf"/>
</dbReference>
<evidence type="ECO:0000313" key="2">
    <source>
        <dbReference type="EMBL" id="SEA71560.1"/>
    </source>
</evidence>